<dbReference type="Proteomes" id="UP000663870">
    <property type="component" value="Unassembled WGS sequence"/>
</dbReference>
<evidence type="ECO:0000313" key="1">
    <source>
        <dbReference type="EMBL" id="CAF0903210.1"/>
    </source>
</evidence>
<protein>
    <submittedName>
        <fullName evidence="1">Uncharacterized protein</fullName>
    </submittedName>
</protein>
<organism evidence="1 2">
    <name type="scientific">Rotaria sordida</name>
    <dbReference type="NCBI Taxonomy" id="392033"/>
    <lineage>
        <taxon>Eukaryota</taxon>
        <taxon>Metazoa</taxon>
        <taxon>Spiralia</taxon>
        <taxon>Gnathifera</taxon>
        <taxon>Rotifera</taxon>
        <taxon>Eurotatoria</taxon>
        <taxon>Bdelloidea</taxon>
        <taxon>Philodinida</taxon>
        <taxon>Philodinidae</taxon>
        <taxon>Rotaria</taxon>
    </lineage>
</organism>
<accession>A0A813ZTX6</accession>
<comment type="caution">
    <text evidence="1">The sequence shown here is derived from an EMBL/GenBank/DDBJ whole genome shotgun (WGS) entry which is preliminary data.</text>
</comment>
<proteinExistence type="predicted"/>
<dbReference type="AlphaFoldDB" id="A0A813ZTX6"/>
<gene>
    <name evidence="1" type="ORF">JXQ802_LOCUS9256</name>
</gene>
<sequence>MEAYPSDDDDQIQMDHLDESIEHKHPYSIQRLQTLLASIAVPNDESDMKDYSPIDHIINTRVAAYRRPGLIRLKRSD</sequence>
<dbReference type="EMBL" id="CAJNOL010000169">
    <property type="protein sequence ID" value="CAF0903210.1"/>
    <property type="molecule type" value="Genomic_DNA"/>
</dbReference>
<evidence type="ECO:0000313" key="2">
    <source>
        <dbReference type="Proteomes" id="UP000663870"/>
    </source>
</evidence>
<keyword evidence="2" id="KW-1185">Reference proteome</keyword>
<reference evidence="1" key="1">
    <citation type="submission" date="2021-02" db="EMBL/GenBank/DDBJ databases">
        <authorList>
            <person name="Nowell W R."/>
        </authorList>
    </citation>
    <scope>NUCLEOTIDE SEQUENCE</scope>
</reference>
<name>A0A813ZTX6_9BILA</name>